<dbReference type="PANTHER" id="PTHR13448:SF0">
    <property type="entry name" value="TRANSMEMBRANE PROTEIN 214"/>
    <property type="match status" value="1"/>
</dbReference>
<gene>
    <name evidence="11" type="ORF">A4U43_C01F27590</name>
</gene>
<keyword evidence="6" id="KW-0256">Endoplasmic reticulum</keyword>
<keyword evidence="9" id="KW-0325">Glycoprotein</keyword>
<evidence type="ECO:0000256" key="5">
    <source>
        <dbReference type="ARBA" id="ARBA00022703"/>
    </source>
</evidence>
<evidence type="ECO:0000256" key="8">
    <source>
        <dbReference type="ARBA" id="ARBA00023136"/>
    </source>
</evidence>
<comment type="function">
    <text evidence="10">Critical mediator, in cooperation with CASP4, of endoplasmic reticulum-stress induced apoptosis. Required or the activation of CASP4 following endoplasmic reticulum stress.</text>
</comment>
<accession>A0A5P1FT79</accession>
<evidence type="ECO:0000256" key="4">
    <source>
        <dbReference type="ARBA" id="ARBA00022692"/>
    </source>
</evidence>
<keyword evidence="4" id="KW-0812">Transmembrane</keyword>
<reference evidence="12" key="1">
    <citation type="journal article" date="2017" name="Nat. Commun.">
        <title>The asparagus genome sheds light on the origin and evolution of a young Y chromosome.</title>
        <authorList>
            <person name="Harkess A."/>
            <person name="Zhou J."/>
            <person name="Xu C."/>
            <person name="Bowers J.E."/>
            <person name="Van der Hulst R."/>
            <person name="Ayyampalayam S."/>
            <person name="Mercati F."/>
            <person name="Riccardi P."/>
            <person name="McKain M.R."/>
            <person name="Kakrana A."/>
            <person name="Tang H."/>
            <person name="Ray J."/>
            <person name="Groenendijk J."/>
            <person name="Arikit S."/>
            <person name="Mathioni S.M."/>
            <person name="Nakano M."/>
            <person name="Shan H."/>
            <person name="Telgmann-Rauber A."/>
            <person name="Kanno A."/>
            <person name="Yue Z."/>
            <person name="Chen H."/>
            <person name="Li W."/>
            <person name="Chen Y."/>
            <person name="Xu X."/>
            <person name="Zhang Y."/>
            <person name="Luo S."/>
            <person name="Chen H."/>
            <person name="Gao J."/>
            <person name="Mao Z."/>
            <person name="Pires J.C."/>
            <person name="Luo M."/>
            <person name="Kudrna D."/>
            <person name="Wing R.A."/>
            <person name="Meyers B.C."/>
            <person name="Yi K."/>
            <person name="Kong H."/>
            <person name="Lavrijsen P."/>
            <person name="Sunseri F."/>
            <person name="Falavigna A."/>
            <person name="Ye Y."/>
            <person name="Leebens-Mack J.H."/>
            <person name="Chen G."/>
        </authorList>
    </citation>
    <scope>NUCLEOTIDE SEQUENCE [LARGE SCALE GENOMIC DNA]</scope>
    <source>
        <strain evidence="12">cv. DH0086</strain>
    </source>
</reference>
<dbReference type="AlphaFoldDB" id="A0A5P1FT79"/>
<comment type="subunit">
    <text evidence="3">Constitutively interacts with CASP4; required for the localization of procaspase 4 to the ER.</text>
</comment>
<dbReference type="InterPro" id="IPR019308">
    <property type="entry name" value="TMEM214"/>
</dbReference>
<name>A0A5P1FT79_ASPOF</name>
<evidence type="ECO:0000256" key="10">
    <source>
        <dbReference type="ARBA" id="ARBA00024938"/>
    </source>
</evidence>
<evidence type="ECO:0000256" key="2">
    <source>
        <dbReference type="ARBA" id="ARBA00007984"/>
    </source>
</evidence>
<evidence type="ECO:0000256" key="3">
    <source>
        <dbReference type="ARBA" id="ARBA00011720"/>
    </source>
</evidence>
<dbReference type="PANTHER" id="PTHR13448">
    <property type="entry name" value="TRANSMEMBRANE PROTEIN 214"/>
    <property type="match status" value="1"/>
</dbReference>
<sequence length="83" mass="9083">MVLLGKERRLVPPSALDLLMRAIFPAQSARVKATERFEAIYPTLMEVALAGSLGTKATKQASQQLLPLSVKAMQESKKFYSGC</sequence>
<keyword evidence="12" id="KW-1185">Reference proteome</keyword>
<keyword evidence="7" id="KW-1133">Transmembrane helix</keyword>
<protein>
    <submittedName>
        <fullName evidence="11">Uncharacterized protein</fullName>
    </submittedName>
</protein>
<comment type="similarity">
    <text evidence="2">Belongs to the TMEM214 family.</text>
</comment>
<evidence type="ECO:0000256" key="7">
    <source>
        <dbReference type="ARBA" id="ARBA00022989"/>
    </source>
</evidence>
<evidence type="ECO:0000256" key="6">
    <source>
        <dbReference type="ARBA" id="ARBA00022824"/>
    </source>
</evidence>
<proteinExistence type="inferred from homology"/>
<keyword evidence="5" id="KW-0053">Apoptosis</keyword>
<dbReference type="Proteomes" id="UP000243459">
    <property type="component" value="Chromosome 1"/>
</dbReference>
<evidence type="ECO:0000256" key="1">
    <source>
        <dbReference type="ARBA" id="ARBA00004477"/>
    </source>
</evidence>
<evidence type="ECO:0000256" key="9">
    <source>
        <dbReference type="ARBA" id="ARBA00023180"/>
    </source>
</evidence>
<evidence type="ECO:0000313" key="11">
    <source>
        <dbReference type="EMBL" id="ONK81302.1"/>
    </source>
</evidence>
<dbReference type="GO" id="GO:0005789">
    <property type="term" value="C:endoplasmic reticulum membrane"/>
    <property type="evidence" value="ECO:0007669"/>
    <property type="project" value="UniProtKB-SubCell"/>
</dbReference>
<dbReference type="EMBL" id="CM007381">
    <property type="protein sequence ID" value="ONK81302.1"/>
    <property type="molecule type" value="Genomic_DNA"/>
</dbReference>
<dbReference type="GO" id="GO:0005794">
    <property type="term" value="C:Golgi apparatus"/>
    <property type="evidence" value="ECO:0007669"/>
    <property type="project" value="TreeGrafter"/>
</dbReference>
<comment type="subcellular location">
    <subcellularLocation>
        <location evidence="1">Endoplasmic reticulum membrane</location>
        <topology evidence="1">Multi-pass membrane protein</topology>
    </subcellularLocation>
</comment>
<dbReference type="Gramene" id="ONK81302">
    <property type="protein sequence ID" value="ONK81302"/>
    <property type="gene ID" value="A4U43_C01F27590"/>
</dbReference>
<evidence type="ECO:0000313" key="12">
    <source>
        <dbReference type="Proteomes" id="UP000243459"/>
    </source>
</evidence>
<organism evidence="11 12">
    <name type="scientific">Asparagus officinalis</name>
    <name type="common">Garden asparagus</name>
    <dbReference type="NCBI Taxonomy" id="4686"/>
    <lineage>
        <taxon>Eukaryota</taxon>
        <taxon>Viridiplantae</taxon>
        <taxon>Streptophyta</taxon>
        <taxon>Embryophyta</taxon>
        <taxon>Tracheophyta</taxon>
        <taxon>Spermatophyta</taxon>
        <taxon>Magnoliopsida</taxon>
        <taxon>Liliopsida</taxon>
        <taxon>Asparagales</taxon>
        <taxon>Asparagaceae</taxon>
        <taxon>Asparagoideae</taxon>
        <taxon>Asparagus</taxon>
    </lineage>
</organism>
<keyword evidence="8" id="KW-0472">Membrane</keyword>